<evidence type="ECO:0000313" key="5">
    <source>
        <dbReference type="Proteomes" id="UP000198832"/>
    </source>
</evidence>
<dbReference type="Pfam" id="PF08044">
    <property type="entry name" value="DUF1707"/>
    <property type="match status" value="1"/>
</dbReference>
<proteinExistence type="predicted"/>
<keyword evidence="2" id="KW-1133">Transmembrane helix</keyword>
<sequence length="136" mass="14748">MSGWTGSSGVEPRDATLASDADRDRAVQQLSEAFAQGRLATAELDERTSRALAARTYGDLDQVLAGLGGLELATRRHPARTVVLWLATVLFSPFVLLSGLFVLFGGDMTTRVMGMIFLALTGTPLYCVWRWSRATP</sequence>
<feature type="transmembrane region" description="Helical" evidence="2">
    <location>
        <begin position="82"/>
        <end position="106"/>
    </location>
</feature>
<reference evidence="4 5" key="1">
    <citation type="submission" date="2016-10" db="EMBL/GenBank/DDBJ databases">
        <authorList>
            <person name="de Groot N.N."/>
        </authorList>
    </citation>
    <scope>NUCLEOTIDE SEQUENCE [LARGE SCALE GENOMIC DNA]</scope>
    <source>
        <strain evidence="4 5">CGMCC 1.7056</strain>
    </source>
</reference>
<dbReference type="OrthoDB" id="4772576at2"/>
<organism evidence="4 5">
    <name type="scientific">Nocardioides terrae</name>
    <dbReference type="NCBI Taxonomy" id="574651"/>
    <lineage>
        <taxon>Bacteria</taxon>
        <taxon>Bacillati</taxon>
        <taxon>Actinomycetota</taxon>
        <taxon>Actinomycetes</taxon>
        <taxon>Propionibacteriales</taxon>
        <taxon>Nocardioidaceae</taxon>
        <taxon>Nocardioides</taxon>
    </lineage>
</organism>
<feature type="transmembrane region" description="Helical" evidence="2">
    <location>
        <begin position="112"/>
        <end position="129"/>
    </location>
</feature>
<evidence type="ECO:0000256" key="1">
    <source>
        <dbReference type="SAM" id="MobiDB-lite"/>
    </source>
</evidence>
<keyword evidence="2" id="KW-0472">Membrane</keyword>
<dbReference type="STRING" id="574651.SAMN04487968_10313"/>
<name>A0A1I1FQE1_9ACTN</name>
<feature type="domain" description="DUF1707" evidence="3">
    <location>
        <begin position="18"/>
        <end position="67"/>
    </location>
</feature>
<keyword evidence="2" id="KW-0812">Transmembrane</keyword>
<accession>A0A1I1FQE1</accession>
<protein>
    <recommendedName>
        <fullName evidence="3">DUF1707 domain-containing protein</fullName>
    </recommendedName>
</protein>
<keyword evidence="5" id="KW-1185">Reference proteome</keyword>
<dbReference type="AlphaFoldDB" id="A0A1I1FQE1"/>
<evidence type="ECO:0000259" key="3">
    <source>
        <dbReference type="Pfam" id="PF08044"/>
    </source>
</evidence>
<dbReference type="InterPro" id="IPR012551">
    <property type="entry name" value="DUF1707_SHOCT-like"/>
</dbReference>
<dbReference type="PANTHER" id="PTHR40763">
    <property type="entry name" value="MEMBRANE PROTEIN-RELATED"/>
    <property type="match status" value="1"/>
</dbReference>
<evidence type="ECO:0000256" key="2">
    <source>
        <dbReference type="SAM" id="Phobius"/>
    </source>
</evidence>
<evidence type="ECO:0000313" key="4">
    <source>
        <dbReference type="EMBL" id="SFB99200.1"/>
    </source>
</evidence>
<gene>
    <name evidence="4" type="ORF">SAMN04487968_10313</name>
</gene>
<dbReference type="RefSeq" id="WP_091120882.1">
    <property type="nucleotide sequence ID" value="NZ_FOLB01000003.1"/>
</dbReference>
<feature type="region of interest" description="Disordered" evidence="1">
    <location>
        <begin position="1"/>
        <end position="22"/>
    </location>
</feature>
<dbReference type="EMBL" id="FOLB01000003">
    <property type="protein sequence ID" value="SFB99200.1"/>
    <property type="molecule type" value="Genomic_DNA"/>
</dbReference>
<dbReference type="Proteomes" id="UP000198832">
    <property type="component" value="Unassembled WGS sequence"/>
</dbReference>
<dbReference type="PANTHER" id="PTHR40763:SF4">
    <property type="entry name" value="DUF1707 DOMAIN-CONTAINING PROTEIN"/>
    <property type="match status" value="1"/>
</dbReference>